<dbReference type="GO" id="GO:0016853">
    <property type="term" value="F:isomerase activity"/>
    <property type="evidence" value="ECO:0007669"/>
    <property type="project" value="UniProtKB-KW"/>
</dbReference>
<dbReference type="NCBIfam" id="NF009022">
    <property type="entry name" value="PRK12358.1"/>
    <property type="match status" value="1"/>
</dbReference>
<dbReference type="CDD" id="cd01399">
    <property type="entry name" value="GlcN6P_deaminase"/>
    <property type="match status" value="1"/>
</dbReference>
<keyword evidence="4" id="KW-1185">Reference proteome</keyword>
<gene>
    <name evidence="3" type="ORF">J2S15_000237</name>
</gene>
<dbReference type="PANTHER" id="PTHR42892">
    <property type="entry name" value="GLUCOSAMINE-6-PHOSPHATE DEAMINASE-LIKE PROTEIN BT_0258-RELATED"/>
    <property type="match status" value="1"/>
</dbReference>
<dbReference type="InterPro" id="IPR006148">
    <property type="entry name" value="Glc/Gal-6P_isomerase"/>
</dbReference>
<dbReference type="RefSeq" id="WP_307404674.1">
    <property type="nucleotide sequence ID" value="NZ_JAUSUR010000001.1"/>
</dbReference>
<dbReference type="EMBL" id="JAUSUR010000001">
    <property type="protein sequence ID" value="MDQ0359506.1"/>
    <property type="molecule type" value="Genomic_DNA"/>
</dbReference>
<dbReference type="InterPro" id="IPR037171">
    <property type="entry name" value="NagB/RpiA_transferase-like"/>
</dbReference>
<reference evidence="3 4" key="1">
    <citation type="submission" date="2023-07" db="EMBL/GenBank/DDBJ databases">
        <title>Genomic Encyclopedia of Type Strains, Phase IV (KMG-IV): sequencing the most valuable type-strain genomes for metagenomic binning, comparative biology and taxonomic classification.</title>
        <authorList>
            <person name="Goeker M."/>
        </authorList>
    </citation>
    <scope>NUCLEOTIDE SEQUENCE [LARGE SCALE GENOMIC DNA]</scope>
    <source>
        <strain evidence="3 4">DSM 16784</strain>
    </source>
</reference>
<sequence>MRIIIEKDYEQMSKTVMDLLLAKMYTNKKMNIAITAGSTPKRLYELLVEEIKNKSDFTNVTYYNFDEIPFKKKGGYGVTMTNLKNMYFDPAGISMEHVHALDEKNYTTHDAYLESVGGLDAIFMGLGKDGHFCGNLPNTTKFGDLTSKVETSIFPRMYDIMKSEVGGNEEDIPDFYVTMGPRSVMNAKETIIFVSGKEKAGIVKEAFFGPVSENVPSSVFQLHPNFTLVLDADAASEIKDLID</sequence>
<dbReference type="Pfam" id="PF01182">
    <property type="entry name" value="Glucosamine_iso"/>
    <property type="match status" value="1"/>
</dbReference>
<evidence type="ECO:0000313" key="4">
    <source>
        <dbReference type="Proteomes" id="UP001230220"/>
    </source>
</evidence>
<dbReference type="PANTHER" id="PTHR42892:SF1">
    <property type="entry name" value="GLUCOSAMINE-6-PHOSPHATE ISOMERASE"/>
    <property type="match status" value="1"/>
</dbReference>
<dbReference type="Proteomes" id="UP001230220">
    <property type="component" value="Unassembled WGS sequence"/>
</dbReference>
<evidence type="ECO:0000256" key="1">
    <source>
        <dbReference type="ARBA" id="ARBA00023277"/>
    </source>
</evidence>
<evidence type="ECO:0000313" key="3">
    <source>
        <dbReference type="EMBL" id="MDQ0359506.1"/>
    </source>
</evidence>
<dbReference type="InterPro" id="IPR004547">
    <property type="entry name" value="Glucosamine6P_isomerase"/>
</dbReference>
<name>A0ABU0DXY9_9FIRM</name>
<comment type="caution">
    <text evidence="3">The sequence shown here is derived from an EMBL/GenBank/DDBJ whole genome shotgun (WGS) entry which is preliminary data.</text>
</comment>
<keyword evidence="1" id="KW-0119">Carbohydrate metabolism</keyword>
<dbReference type="SUPFAM" id="SSF100950">
    <property type="entry name" value="NagB/RpiA/CoA transferase-like"/>
    <property type="match status" value="1"/>
</dbReference>
<dbReference type="Gene3D" id="3.40.50.1360">
    <property type="match status" value="1"/>
</dbReference>
<accession>A0ABU0DXY9</accession>
<evidence type="ECO:0000259" key="2">
    <source>
        <dbReference type="Pfam" id="PF01182"/>
    </source>
</evidence>
<feature type="domain" description="Glucosamine/galactosamine-6-phosphate isomerase" evidence="2">
    <location>
        <begin position="10"/>
        <end position="221"/>
    </location>
</feature>
<protein>
    <submittedName>
        <fullName evidence="3">6-phosphogluconolactonase/glucosamine-6-phosphate isomerase/deaminase</fullName>
    </submittedName>
</protein>
<organism evidence="3 4">
    <name type="scientific">Breznakia pachnodae</name>
    <dbReference type="NCBI Taxonomy" id="265178"/>
    <lineage>
        <taxon>Bacteria</taxon>
        <taxon>Bacillati</taxon>
        <taxon>Bacillota</taxon>
        <taxon>Erysipelotrichia</taxon>
        <taxon>Erysipelotrichales</taxon>
        <taxon>Erysipelotrichaceae</taxon>
        <taxon>Breznakia</taxon>
    </lineage>
</organism>
<proteinExistence type="predicted"/>
<keyword evidence="3" id="KW-0413">Isomerase</keyword>
<dbReference type="InterPro" id="IPR052960">
    <property type="entry name" value="GlcN6P_deaminase-like"/>
</dbReference>